<feature type="region of interest" description="Disordered" evidence="1">
    <location>
        <begin position="163"/>
        <end position="202"/>
    </location>
</feature>
<proteinExistence type="predicted"/>
<accession>A0A433JGU2</accession>
<protein>
    <submittedName>
        <fullName evidence="2">Uncharacterized protein</fullName>
    </submittedName>
</protein>
<dbReference type="AlphaFoldDB" id="A0A433JGU2"/>
<feature type="compositionally biased region" description="Basic residues" evidence="1">
    <location>
        <begin position="192"/>
        <end position="202"/>
    </location>
</feature>
<keyword evidence="3" id="KW-1185">Reference proteome</keyword>
<dbReference type="RefSeq" id="WP_127111522.1">
    <property type="nucleotide sequence ID" value="NZ_RZGR01000040.1"/>
</dbReference>
<name>A0A433JGU2_9GAMM</name>
<gene>
    <name evidence="2" type="ORF">EKM59_10565</name>
</gene>
<evidence type="ECO:0000313" key="2">
    <source>
        <dbReference type="EMBL" id="RUQ81525.1"/>
    </source>
</evidence>
<dbReference type="Proteomes" id="UP000288012">
    <property type="component" value="Unassembled WGS sequence"/>
</dbReference>
<evidence type="ECO:0000313" key="3">
    <source>
        <dbReference type="Proteomes" id="UP000288012"/>
    </source>
</evidence>
<comment type="caution">
    <text evidence="2">The sequence shown here is derived from an EMBL/GenBank/DDBJ whole genome shotgun (WGS) entry which is preliminary data.</text>
</comment>
<reference evidence="2 3" key="1">
    <citation type="submission" date="2018-12" db="EMBL/GenBank/DDBJ databases">
        <title>Legionella sp,whole genome shotgun sequence.</title>
        <authorList>
            <person name="Wu H."/>
        </authorList>
    </citation>
    <scope>NUCLEOTIDE SEQUENCE [LARGE SCALE GENOMIC DNA]</scope>
    <source>
        <strain evidence="3">km714</strain>
    </source>
</reference>
<sequence length="202" mass="22982">MDTKDEEAVRGSKIQTNCFAKSALAIDSLHGRGKLLDIPTIMQGLIDGAKKITDGHTKEIEQMLFTHAKTLDYVFYDALSQLADCQMINQVDIFANIAFRAQNQSRKALLALAELKNPRRATFIKQQNNAVNQQINNSKQDHPKEFKKCDKVANELLELKENEQWMDRATQGTPIKNDPPMEALGAFDRCKDKRRQGYKQDE</sequence>
<organism evidence="2 3">
    <name type="scientific">Legionella septentrionalis</name>
    <dbReference type="NCBI Taxonomy" id="2498109"/>
    <lineage>
        <taxon>Bacteria</taxon>
        <taxon>Pseudomonadati</taxon>
        <taxon>Pseudomonadota</taxon>
        <taxon>Gammaproteobacteria</taxon>
        <taxon>Legionellales</taxon>
        <taxon>Legionellaceae</taxon>
        <taxon>Legionella</taxon>
    </lineage>
</organism>
<dbReference type="EMBL" id="RZGR01000040">
    <property type="protein sequence ID" value="RUQ81525.1"/>
    <property type="molecule type" value="Genomic_DNA"/>
</dbReference>
<evidence type="ECO:0000256" key="1">
    <source>
        <dbReference type="SAM" id="MobiDB-lite"/>
    </source>
</evidence>